<dbReference type="PROSITE" id="PS51462">
    <property type="entry name" value="NUDIX"/>
    <property type="match status" value="1"/>
</dbReference>
<dbReference type="EMBL" id="JASPKZ010004938">
    <property type="protein sequence ID" value="KAJ9589471.1"/>
    <property type="molecule type" value="Genomic_DNA"/>
</dbReference>
<evidence type="ECO:0000256" key="18">
    <source>
        <dbReference type="ARBA" id="ARBA00048002"/>
    </source>
</evidence>
<evidence type="ECO:0000256" key="15">
    <source>
        <dbReference type="ARBA" id="ARBA00030682"/>
    </source>
</evidence>
<dbReference type="EC" id="3.6.1.56" evidence="11"/>
<comment type="cofactor">
    <cofactor evidence="1">
        <name>Mg(2+)</name>
        <dbReference type="ChEBI" id="CHEBI:18420"/>
    </cofactor>
</comment>
<comment type="function">
    <text evidence="21">Oxidized purine nucleoside triphosphate hydrolase which is a prominent sanitizer of the oxidized nucleotide pool. Catalyzes the hydrolysis of 2-oxo-dATP (2-hydroxy-dATP) into 2-oxo-dAMP. Also has a significant hydrolase activity toward 2-oxo-ATP, 8-oxo-dGTP and 8-oxo-dATP. Through the hydrolysis of oxidized purine nucleoside triphosphates, prevents their incorporation into DNA and the subsequent transversions A:T to C:G and G:C to T:A. Also catalyzes the hydrolysis of methylated purine nucleoside triphosphate preventing their integration into DNA. Through this antimutagenic activity protects cells from oxidative stress.</text>
</comment>
<comment type="similarity">
    <text evidence="2">Belongs to the Nudix hydrolase family.</text>
</comment>
<protein>
    <recommendedName>
        <fullName evidence="12">Oxidized purine nucleoside triphosphate hydrolase</fullName>
        <ecNumber evidence="11">3.6.1.56</ecNumber>
    </recommendedName>
    <alternativeName>
        <fullName evidence="16">2-hydroxy-dATP diphosphatase</fullName>
    </alternativeName>
    <alternativeName>
        <fullName evidence="15">7,8-dihydro-8-oxoguanine triphosphatase</fullName>
    </alternativeName>
    <alternativeName>
        <fullName evidence="14">8-oxo-dGTPase</fullName>
    </alternativeName>
    <alternativeName>
        <fullName evidence="17">Methylated purine nucleoside triphosphate hydrolase</fullName>
    </alternativeName>
    <alternativeName>
        <fullName evidence="13">Nucleoside diphosphate-linked moiety X motif 1</fullName>
    </alternativeName>
</protein>
<dbReference type="Proteomes" id="UP001233999">
    <property type="component" value="Unassembled WGS sequence"/>
</dbReference>
<evidence type="ECO:0000256" key="2">
    <source>
        <dbReference type="ARBA" id="ARBA00005582"/>
    </source>
</evidence>
<keyword evidence="24" id="KW-1185">Reference proteome</keyword>
<comment type="catalytic activity">
    <reaction evidence="7">
        <text>8-oxo-dATP + H2O = 8-oxo-dAMP + diphosphate + H(+)</text>
        <dbReference type="Rhea" id="RHEA:65396"/>
        <dbReference type="ChEBI" id="CHEBI:15377"/>
        <dbReference type="ChEBI" id="CHEBI:15378"/>
        <dbReference type="ChEBI" id="CHEBI:33019"/>
        <dbReference type="ChEBI" id="CHEBI:71361"/>
        <dbReference type="ChEBI" id="CHEBI:172871"/>
    </reaction>
    <physiologicalReaction direction="left-to-right" evidence="7">
        <dbReference type="Rhea" id="RHEA:65397"/>
    </physiologicalReaction>
</comment>
<comment type="catalytic activity">
    <reaction evidence="10">
        <text>2-oxo-ATP + H2O = 2-oxo-AMP + diphosphate + H(+)</text>
        <dbReference type="Rhea" id="RHEA:67392"/>
        <dbReference type="ChEBI" id="CHEBI:15377"/>
        <dbReference type="ChEBI" id="CHEBI:15378"/>
        <dbReference type="ChEBI" id="CHEBI:33019"/>
        <dbReference type="ChEBI" id="CHEBI:71395"/>
        <dbReference type="ChEBI" id="CHEBI:172878"/>
    </reaction>
    <physiologicalReaction direction="left-to-right" evidence="10">
        <dbReference type="Rhea" id="RHEA:67393"/>
    </physiologicalReaction>
</comment>
<evidence type="ECO:0000256" key="14">
    <source>
        <dbReference type="ARBA" id="ARBA00030634"/>
    </source>
</evidence>
<dbReference type="InterPro" id="IPR015797">
    <property type="entry name" value="NUDIX_hydrolase-like_dom_sf"/>
</dbReference>
<evidence type="ECO:0000256" key="20">
    <source>
        <dbReference type="ARBA" id="ARBA00049032"/>
    </source>
</evidence>
<reference evidence="23" key="2">
    <citation type="submission" date="2023-05" db="EMBL/GenBank/DDBJ databases">
        <authorList>
            <person name="Fouks B."/>
        </authorList>
    </citation>
    <scope>NUCLEOTIDE SEQUENCE</scope>
    <source>
        <strain evidence="23">Stay&amp;Tobe</strain>
        <tissue evidence="23">Testes</tissue>
    </source>
</reference>
<feature type="domain" description="Nudix hydrolase" evidence="22">
    <location>
        <begin position="4"/>
        <end position="136"/>
    </location>
</feature>
<evidence type="ECO:0000256" key="16">
    <source>
        <dbReference type="ARBA" id="ARBA00031927"/>
    </source>
</evidence>
<dbReference type="PANTHER" id="PTHR43758:SF2">
    <property type="entry name" value="OXIDIZED PURINE NUCLEOSIDE TRIPHOSPHATE HYDROLASE"/>
    <property type="match status" value="1"/>
</dbReference>
<evidence type="ECO:0000256" key="8">
    <source>
        <dbReference type="ARBA" id="ARBA00024459"/>
    </source>
</evidence>
<evidence type="ECO:0000256" key="1">
    <source>
        <dbReference type="ARBA" id="ARBA00001946"/>
    </source>
</evidence>
<gene>
    <name evidence="23" type="ORF">L9F63_017332</name>
</gene>
<dbReference type="GO" id="GO:0046872">
    <property type="term" value="F:metal ion binding"/>
    <property type="evidence" value="ECO:0007669"/>
    <property type="project" value="UniProtKB-KW"/>
</dbReference>
<evidence type="ECO:0000256" key="13">
    <source>
        <dbReference type="ARBA" id="ARBA00029673"/>
    </source>
</evidence>
<accession>A0AAD7ZZX6</accession>
<dbReference type="Gene3D" id="3.90.79.10">
    <property type="entry name" value="Nucleoside Triphosphate Pyrophosphohydrolase"/>
    <property type="match status" value="1"/>
</dbReference>
<comment type="caution">
    <text evidence="23">The sequence shown here is derived from an EMBL/GenBank/DDBJ whole genome shotgun (WGS) entry which is preliminary data.</text>
</comment>
<evidence type="ECO:0000256" key="5">
    <source>
        <dbReference type="ARBA" id="ARBA00022801"/>
    </source>
</evidence>
<dbReference type="PRINTS" id="PR01403">
    <property type="entry name" value="8OXTPHPHTASE"/>
</dbReference>
<evidence type="ECO:0000256" key="3">
    <source>
        <dbReference type="ARBA" id="ARBA00011245"/>
    </source>
</evidence>
<dbReference type="GO" id="GO:0042262">
    <property type="term" value="P:DNA protection"/>
    <property type="evidence" value="ECO:0007669"/>
    <property type="project" value="InterPro"/>
</dbReference>
<evidence type="ECO:0000256" key="4">
    <source>
        <dbReference type="ARBA" id="ARBA00022723"/>
    </source>
</evidence>
<reference evidence="23" key="1">
    <citation type="journal article" date="2023" name="IScience">
        <title>Live-bearing cockroach genome reveals convergent evolutionary mechanisms linked to viviparity in insects and beyond.</title>
        <authorList>
            <person name="Fouks B."/>
            <person name="Harrison M.C."/>
            <person name="Mikhailova A.A."/>
            <person name="Marchal E."/>
            <person name="English S."/>
            <person name="Carruthers M."/>
            <person name="Jennings E.C."/>
            <person name="Chiamaka E.L."/>
            <person name="Frigard R.A."/>
            <person name="Pippel M."/>
            <person name="Attardo G.M."/>
            <person name="Benoit J.B."/>
            <person name="Bornberg-Bauer E."/>
            <person name="Tobe S.S."/>
        </authorList>
    </citation>
    <scope>NUCLEOTIDE SEQUENCE</scope>
    <source>
        <strain evidence="23">Stay&amp;Tobe</strain>
    </source>
</reference>
<comment type="catalytic activity">
    <reaction evidence="19">
        <text>O(6)-methyl-dGTP + H2O = O(6)-methyl-dGMP + diphosphate + H(+)</text>
        <dbReference type="Rhea" id="RHEA:67600"/>
        <dbReference type="ChEBI" id="CHEBI:15377"/>
        <dbReference type="ChEBI" id="CHEBI:15378"/>
        <dbReference type="ChEBI" id="CHEBI:33019"/>
        <dbReference type="ChEBI" id="CHEBI:169974"/>
        <dbReference type="ChEBI" id="CHEBI:169975"/>
    </reaction>
    <physiologicalReaction direction="left-to-right" evidence="19">
        <dbReference type="Rhea" id="RHEA:67601"/>
    </physiologicalReaction>
</comment>
<comment type="catalytic activity">
    <reaction evidence="9">
        <text>8-oxo-dGTP + H2O = 8-oxo-dGMP + diphosphate + H(+)</text>
        <dbReference type="Rhea" id="RHEA:31575"/>
        <dbReference type="ChEBI" id="CHEBI:15377"/>
        <dbReference type="ChEBI" id="CHEBI:15378"/>
        <dbReference type="ChEBI" id="CHEBI:33019"/>
        <dbReference type="ChEBI" id="CHEBI:63224"/>
        <dbReference type="ChEBI" id="CHEBI:77896"/>
    </reaction>
    <physiologicalReaction direction="left-to-right" evidence="9">
        <dbReference type="Rhea" id="RHEA:31576"/>
    </physiologicalReaction>
</comment>
<keyword evidence="6" id="KW-0460">Magnesium</keyword>
<proteinExistence type="inferred from homology"/>
<evidence type="ECO:0000256" key="7">
    <source>
        <dbReference type="ARBA" id="ARBA00024448"/>
    </source>
</evidence>
<evidence type="ECO:0000313" key="23">
    <source>
        <dbReference type="EMBL" id="KAJ9589471.1"/>
    </source>
</evidence>
<dbReference type="SUPFAM" id="SSF55811">
    <property type="entry name" value="Nudix"/>
    <property type="match status" value="1"/>
</dbReference>
<evidence type="ECO:0000256" key="17">
    <source>
        <dbReference type="ARBA" id="ARBA00032071"/>
    </source>
</evidence>
<dbReference type="Pfam" id="PF00293">
    <property type="entry name" value="NUDIX"/>
    <property type="match status" value="1"/>
</dbReference>
<dbReference type="InterPro" id="IPR000086">
    <property type="entry name" value="NUDIX_hydrolase_dom"/>
</dbReference>
<dbReference type="AlphaFoldDB" id="A0AAD7ZZX6"/>
<evidence type="ECO:0000256" key="9">
    <source>
        <dbReference type="ARBA" id="ARBA00024486"/>
    </source>
</evidence>
<evidence type="ECO:0000313" key="24">
    <source>
        <dbReference type="Proteomes" id="UP001233999"/>
    </source>
</evidence>
<dbReference type="CDD" id="cd03427">
    <property type="entry name" value="NUDIX_MTH1_Nudt1"/>
    <property type="match status" value="1"/>
</dbReference>
<dbReference type="GO" id="GO:0008828">
    <property type="term" value="F:dATP diphosphatase activity"/>
    <property type="evidence" value="ECO:0007669"/>
    <property type="project" value="UniProtKB-EC"/>
</dbReference>
<evidence type="ECO:0000256" key="11">
    <source>
        <dbReference type="ARBA" id="ARBA00026103"/>
    </source>
</evidence>
<evidence type="ECO:0000256" key="21">
    <source>
        <dbReference type="ARBA" id="ARBA00053094"/>
    </source>
</evidence>
<evidence type="ECO:0000256" key="6">
    <source>
        <dbReference type="ARBA" id="ARBA00022842"/>
    </source>
</evidence>
<sequence>MATTRKLLTLAMVRQGENILLGFKKKGFGQGKWNGFGGKVEMGETICQATIRELEEESGLIAKAMDKVAILEFEFLNDPVILEVHVYDIVKYEGEPIESDEMVPQWFPVNDIPYEKMWLDDLIWYPEYLKGSKFKAYFLYEGFDKILKHSISPVQELPL</sequence>
<organism evidence="23 24">
    <name type="scientific">Diploptera punctata</name>
    <name type="common">Pacific beetle cockroach</name>
    <dbReference type="NCBI Taxonomy" id="6984"/>
    <lineage>
        <taxon>Eukaryota</taxon>
        <taxon>Metazoa</taxon>
        <taxon>Ecdysozoa</taxon>
        <taxon>Arthropoda</taxon>
        <taxon>Hexapoda</taxon>
        <taxon>Insecta</taxon>
        <taxon>Pterygota</taxon>
        <taxon>Neoptera</taxon>
        <taxon>Polyneoptera</taxon>
        <taxon>Dictyoptera</taxon>
        <taxon>Blattodea</taxon>
        <taxon>Blaberoidea</taxon>
        <taxon>Blaberidae</taxon>
        <taxon>Diplopterinae</taxon>
        <taxon>Diploptera</taxon>
    </lineage>
</organism>
<evidence type="ECO:0000256" key="10">
    <source>
        <dbReference type="ARBA" id="ARBA00024596"/>
    </source>
</evidence>
<dbReference type="GO" id="GO:0005737">
    <property type="term" value="C:cytoplasm"/>
    <property type="evidence" value="ECO:0007669"/>
    <property type="project" value="TreeGrafter"/>
</dbReference>
<name>A0AAD7ZZX6_DIPPU</name>
<comment type="catalytic activity">
    <reaction evidence="20">
        <text>N(6)-methyl-dATP + H2O = N(6)-methyl-dAMP + diphosphate + H(+)</text>
        <dbReference type="Rhea" id="RHEA:67604"/>
        <dbReference type="ChEBI" id="CHEBI:15377"/>
        <dbReference type="ChEBI" id="CHEBI:15378"/>
        <dbReference type="ChEBI" id="CHEBI:33019"/>
        <dbReference type="ChEBI" id="CHEBI:169976"/>
        <dbReference type="ChEBI" id="CHEBI:172872"/>
    </reaction>
    <physiologicalReaction direction="left-to-right" evidence="20">
        <dbReference type="Rhea" id="RHEA:67605"/>
    </physiologicalReaction>
</comment>
<comment type="catalytic activity">
    <reaction evidence="18">
        <text>N(6)-methyl-ATP + H2O = N(6)-methyl-AMP + diphosphate + H(+)</text>
        <dbReference type="Rhea" id="RHEA:67608"/>
        <dbReference type="ChEBI" id="CHEBI:15377"/>
        <dbReference type="ChEBI" id="CHEBI:15378"/>
        <dbReference type="ChEBI" id="CHEBI:33019"/>
        <dbReference type="ChEBI" id="CHEBI:144842"/>
        <dbReference type="ChEBI" id="CHEBI:172873"/>
    </reaction>
    <physiologicalReaction direction="left-to-right" evidence="18">
        <dbReference type="Rhea" id="RHEA:67609"/>
    </physiologicalReaction>
</comment>
<evidence type="ECO:0000256" key="12">
    <source>
        <dbReference type="ARBA" id="ARBA00026218"/>
    </source>
</evidence>
<dbReference type="InterPro" id="IPR003563">
    <property type="entry name" value="8ODP"/>
</dbReference>
<comment type="subunit">
    <text evidence="3">Monomer.</text>
</comment>
<evidence type="ECO:0000259" key="22">
    <source>
        <dbReference type="PROSITE" id="PS51462"/>
    </source>
</evidence>
<keyword evidence="5" id="KW-0378">Hydrolase</keyword>
<dbReference type="PANTHER" id="PTHR43758">
    <property type="entry name" value="7,8-DIHYDRO-8-OXOGUANINE TRIPHOSPHATASE"/>
    <property type="match status" value="1"/>
</dbReference>
<evidence type="ECO:0000256" key="19">
    <source>
        <dbReference type="ARBA" id="ARBA00048894"/>
    </source>
</evidence>
<comment type="catalytic activity">
    <reaction evidence="8">
        <text>2-oxo-dATP + H2O = 2-oxo-dAMP + diphosphate + H(+)</text>
        <dbReference type="Rhea" id="RHEA:31583"/>
        <dbReference type="ChEBI" id="CHEBI:15377"/>
        <dbReference type="ChEBI" id="CHEBI:15378"/>
        <dbReference type="ChEBI" id="CHEBI:33019"/>
        <dbReference type="ChEBI" id="CHEBI:63212"/>
        <dbReference type="ChEBI" id="CHEBI:77897"/>
        <dbReference type="EC" id="3.6.1.56"/>
    </reaction>
    <physiologicalReaction direction="left-to-right" evidence="8">
        <dbReference type="Rhea" id="RHEA:31584"/>
    </physiologicalReaction>
</comment>
<keyword evidence="4" id="KW-0479">Metal-binding</keyword>
<dbReference type="GO" id="GO:0008413">
    <property type="term" value="F:8-oxo-7,8-dihydroguanosine triphosphate pyrophosphatase activity"/>
    <property type="evidence" value="ECO:0007669"/>
    <property type="project" value="InterPro"/>
</dbReference>